<evidence type="ECO:0000313" key="1">
    <source>
        <dbReference type="EMBL" id="JAH53975.1"/>
    </source>
</evidence>
<reference evidence="1" key="1">
    <citation type="submission" date="2014-11" db="EMBL/GenBank/DDBJ databases">
        <authorList>
            <person name="Amaro Gonzalez C."/>
        </authorList>
    </citation>
    <scope>NUCLEOTIDE SEQUENCE</scope>
</reference>
<proteinExistence type="predicted"/>
<dbReference type="EMBL" id="GBXM01054602">
    <property type="protein sequence ID" value="JAH53975.1"/>
    <property type="molecule type" value="Transcribed_RNA"/>
</dbReference>
<name>A0A0E9TM85_ANGAN</name>
<sequence length="23" mass="3100">MDWWYEERFEQNLKVSYLFRLFV</sequence>
<accession>A0A0E9TM85</accession>
<protein>
    <submittedName>
        <fullName evidence="1">Uncharacterized protein</fullName>
    </submittedName>
</protein>
<dbReference type="AlphaFoldDB" id="A0A0E9TM85"/>
<organism evidence="1">
    <name type="scientific">Anguilla anguilla</name>
    <name type="common">European freshwater eel</name>
    <name type="synonym">Muraena anguilla</name>
    <dbReference type="NCBI Taxonomy" id="7936"/>
    <lineage>
        <taxon>Eukaryota</taxon>
        <taxon>Metazoa</taxon>
        <taxon>Chordata</taxon>
        <taxon>Craniata</taxon>
        <taxon>Vertebrata</taxon>
        <taxon>Euteleostomi</taxon>
        <taxon>Actinopterygii</taxon>
        <taxon>Neopterygii</taxon>
        <taxon>Teleostei</taxon>
        <taxon>Anguilliformes</taxon>
        <taxon>Anguillidae</taxon>
        <taxon>Anguilla</taxon>
    </lineage>
</organism>
<reference evidence="1" key="2">
    <citation type="journal article" date="2015" name="Fish Shellfish Immunol.">
        <title>Early steps in the European eel (Anguilla anguilla)-Vibrio vulnificus interaction in the gills: Role of the RtxA13 toxin.</title>
        <authorList>
            <person name="Callol A."/>
            <person name="Pajuelo D."/>
            <person name="Ebbesson L."/>
            <person name="Teles M."/>
            <person name="MacKenzie S."/>
            <person name="Amaro C."/>
        </authorList>
    </citation>
    <scope>NUCLEOTIDE SEQUENCE</scope>
</reference>